<keyword evidence="2" id="KW-0645">Protease</keyword>
<feature type="domain" description="Peptidase S49" evidence="5">
    <location>
        <begin position="121"/>
        <end position="268"/>
    </location>
</feature>
<sequence length="330" mass="36138">MRLNQRWFVWIILTICLLSIPVGVLTQNLGQASGTAKESASDGSFLTKYKDRIEVIKLSGMIIEKADSGLLSSSTGSATSTLKDLRKAAKNDKVKAVLLRINSPGGTVPTSQEIYEAVKELRKKGKPVVVSMGDMAASGGYYIACAADKIYANPGTLTGSIGVIMNLMNFKTLADKIGVEPDVVKSGLYKDIASPYHRMTKDERQILTDLIMDSYDQFTQAVSEGRKLPIEEVKRIADGRVYSGRQALKLKLVDELGTYSDALNSLQKTCREKYHLKNDLAVEDAGSDNFLSSLLESNSLVPLQGKPDLTELVPVDLTPALTKQPLWLYR</sequence>
<gene>
    <name evidence="6" type="primary">sppA</name>
    <name evidence="6" type="ORF">J0M35_06025</name>
</gene>
<dbReference type="GO" id="GO:0008236">
    <property type="term" value="F:serine-type peptidase activity"/>
    <property type="evidence" value="ECO:0007669"/>
    <property type="project" value="UniProtKB-KW"/>
</dbReference>
<comment type="similarity">
    <text evidence="1">Belongs to the peptidase S49 family.</text>
</comment>
<keyword evidence="4" id="KW-0720">Serine protease</keyword>
<name>A0A8J7TLK3_9BACT</name>
<dbReference type="NCBIfam" id="TIGR00706">
    <property type="entry name" value="SppA_dom"/>
    <property type="match status" value="1"/>
</dbReference>
<organism evidence="6 7">
    <name type="scientific">Candidatus Obscuribacter phosphatis</name>
    <dbReference type="NCBI Taxonomy" id="1906157"/>
    <lineage>
        <taxon>Bacteria</taxon>
        <taxon>Bacillati</taxon>
        <taxon>Candidatus Melainabacteria</taxon>
        <taxon>Candidatus Obscuribacterales</taxon>
        <taxon>Candidatus Obscuribacteraceae</taxon>
        <taxon>Candidatus Obscuribacter</taxon>
    </lineage>
</organism>
<evidence type="ECO:0000256" key="1">
    <source>
        <dbReference type="ARBA" id="ARBA00008683"/>
    </source>
</evidence>
<dbReference type="AlphaFoldDB" id="A0A8J7TLK3"/>
<dbReference type="Pfam" id="PF01343">
    <property type="entry name" value="Peptidase_S49"/>
    <property type="match status" value="1"/>
</dbReference>
<proteinExistence type="inferred from homology"/>
<evidence type="ECO:0000259" key="5">
    <source>
        <dbReference type="Pfam" id="PF01343"/>
    </source>
</evidence>
<keyword evidence="3" id="KW-0378">Hydrolase</keyword>
<evidence type="ECO:0000256" key="2">
    <source>
        <dbReference type="ARBA" id="ARBA00022670"/>
    </source>
</evidence>
<dbReference type="InterPro" id="IPR004635">
    <property type="entry name" value="Pept_S49_SppA"/>
</dbReference>
<dbReference type="Gene3D" id="6.20.330.10">
    <property type="match status" value="1"/>
</dbReference>
<dbReference type="CDD" id="cd07023">
    <property type="entry name" value="S49_Sppa_N_C"/>
    <property type="match status" value="1"/>
</dbReference>
<dbReference type="Gene3D" id="3.90.226.10">
    <property type="entry name" value="2-enoyl-CoA Hydratase, Chain A, domain 1"/>
    <property type="match status" value="1"/>
</dbReference>
<evidence type="ECO:0000256" key="4">
    <source>
        <dbReference type="ARBA" id="ARBA00022825"/>
    </source>
</evidence>
<dbReference type="GO" id="GO:0006508">
    <property type="term" value="P:proteolysis"/>
    <property type="evidence" value="ECO:0007669"/>
    <property type="project" value="UniProtKB-KW"/>
</dbReference>
<dbReference type="SUPFAM" id="SSF52096">
    <property type="entry name" value="ClpP/crotonase"/>
    <property type="match status" value="1"/>
</dbReference>
<evidence type="ECO:0000313" key="7">
    <source>
        <dbReference type="Proteomes" id="UP000664277"/>
    </source>
</evidence>
<dbReference type="InterPro" id="IPR029045">
    <property type="entry name" value="ClpP/crotonase-like_dom_sf"/>
</dbReference>
<dbReference type="InterPro" id="IPR002142">
    <property type="entry name" value="Peptidase_S49"/>
</dbReference>
<accession>A0A8J7TLK3</accession>
<dbReference type="PANTHER" id="PTHR42987:SF7">
    <property type="entry name" value="SIGNAL PEPTIDE PEPTIDASE SPPA-RELATED"/>
    <property type="match status" value="1"/>
</dbReference>
<dbReference type="Proteomes" id="UP000664277">
    <property type="component" value="Unassembled WGS sequence"/>
</dbReference>
<dbReference type="EMBL" id="JAFLCK010000006">
    <property type="protein sequence ID" value="MBN8659900.1"/>
    <property type="molecule type" value="Genomic_DNA"/>
</dbReference>
<evidence type="ECO:0000313" key="6">
    <source>
        <dbReference type="EMBL" id="MBN8659900.1"/>
    </source>
</evidence>
<evidence type="ECO:0000256" key="3">
    <source>
        <dbReference type="ARBA" id="ARBA00022801"/>
    </source>
</evidence>
<dbReference type="PANTHER" id="PTHR42987">
    <property type="entry name" value="PEPTIDASE S49"/>
    <property type="match status" value="1"/>
</dbReference>
<protein>
    <submittedName>
        <fullName evidence="6">Signal peptide peptidase SppA</fullName>
    </submittedName>
</protein>
<comment type="caution">
    <text evidence="6">The sequence shown here is derived from an EMBL/GenBank/DDBJ whole genome shotgun (WGS) entry which is preliminary data.</text>
</comment>
<dbReference type="InterPro" id="IPR047272">
    <property type="entry name" value="S49_SppA_C"/>
</dbReference>
<reference evidence="6" key="1">
    <citation type="submission" date="2021-02" db="EMBL/GenBank/DDBJ databases">
        <title>Genome-Resolved Metagenomics of a Microbial Community Performing Photosynthetic Biological Nutrient Removal.</title>
        <authorList>
            <person name="Mcdaniel E.A."/>
        </authorList>
    </citation>
    <scope>NUCLEOTIDE SEQUENCE</scope>
    <source>
        <strain evidence="6">UWPOB_OBS1</strain>
    </source>
</reference>